<evidence type="ECO:0000256" key="2">
    <source>
        <dbReference type="ARBA" id="ARBA00006810"/>
    </source>
</evidence>
<proteinExistence type="inferred from homology"/>
<evidence type="ECO:0000256" key="5">
    <source>
        <dbReference type="ARBA" id="ARBA00022692"/>
    </source>
</evidence>
<keyword evidence="4" id="KW-0138">CF(0)</keyword>
<dbReference type="RefSeq" id="YP_010937986.1">
    <property type="nucleotide sequence ID" value="NC_082185.1"/>
</dbReference>
<name>A0AA52HNE7_9MYRI</name>
<gene>
    <name evidence="13" type="primary">ATP6</name>
</gene>
<evidence type="ECO:0000256" key="12">
    <source>
        <dbReference type="SAM" id="Phobius"/>
    </source>
</evidence>
<dbReference type="Pfam" id="PF00119">
    <property type="entry name" value="ATP-synt_A"/>
    <property type="match status" value="1"/>
</dbReference>
<feature type="transmembrane region" description="Helical" evidence="12">
    <location>
        <begin position="102"/>
        <end position="120"/>
    </location>
</feature>
<dbReference type="AlphaFoldDB" id="A0AA52HNE7"/>
<sequence length="225" mass="24714">MMNNLFSIFDPSTSILNLNLNWLSSLLVLGFIPFNYWLTPSKLSSLLSLMIMSLKKELSILLSTSHPASSSLILIALFLFILTNNVLGLAPYIFTASSHLSFTLSIAAPLWLSAILYGWLQNTLHSLAHLVPQGTPTPLMMFMVCIETTSNIIRPITLSVRLAANMVAGHLLMTLLSTALTNINFMTYIVLTPTQLALTTLESAVAIIQAYVFTILTTLYISESS</sequence>
<protein>
    <recommendedName>
        <fullName evidence="11">ATP synthase subunit a</fullName>
    </recommendedName>
</protein>
<dbReference type="NCBIfam" id="TIGR01131">
    <property type="entry name" value="ATP_synt_6_or_A"/>
    <property type="match status" value="1"/>
</dbReference>
<dbReference type="GO" id="GO:0045259">
    <property type="term" value="C:proton-transporting ATP synthase complex"/>
    <property type="evidence" value="ECO:0007669"/>
    <property type="project" value="UniProtKB-KW"/>
</dbReference>
<evidence type="ECO:0000256" key="8">
    <source>
        <dbReference type="ARBA" id="ARBA00023065"/>
    </source>
</evidence>
<evidence type="ECO:0000256" key="4">
    <source>
        <dbReference type="ARBA" id="ARBA00022547"/>
    </source>
</evidence>
<accession>A0AA52HNE7</accession>
<geneLocation type="mitochondrion" evidence="13"/>
<keyword evidence="3" id="KW-0813">Transport</keyword>
<evidence type="ECO:0000256" key="7">
    <source>
        <dbReference type="ARBA" id="ARBA00022989"/>
    </source>
</evidence>
<keyword evidence="5 12" id="KW-0812">Transmembrane</keyword>
<dbReference type="Gene3D" id="1.20.120.220">
    <property type="entry name" value="ATP synthase, F0 complex, subunit A"/>
    <property type="match status" value="1"/>
</dbReference>
<evidence type="ECO:0000256" key="10">
    <source>
        <dbReference type="ARBA" id="ARBA00023310"/>
    </source>
</evidence>
<comment type="subcellular location">
    <subcellularLocation>
        <location evidence="1">Membrane</location>
        <topology evidence="1">Multi-pass membrane protein</topology>
    </subcellularLocation>
    <subcellularLocation>
        <location evidence="11">Mitochondrion inner membrane</location>
        <topology evidence="11">Multi-pass membrane protein</topology>
    </subcellularLocation>
</comment>
<dbReference type="GO" id="GO:0005743">
    <property type="term" value="C:mitochondrial inner membrane"/>
    <property type="evidence" value="ECO:0007669"/>
    <property type="project" value="UniProtKB-SubCell"/>
</dbReference>
<dbReference type="InterPro" id="IPR035908">
    <property type="entry name" value="F0_ATP_A_sf"/>
</dbReference>
<evidence type="ECO:0000256" key="1">
    <source>
        <dbReference type="ARBA" id="ARBA00004141"/>
    </source>
</evidence>
<dbReference type="PRINTS" id="PR00123">
    <property type="entry name" value="ATPASEA"/>
</dbReference>
<keyword evidence="13" id="KW-0496">Mitochondrion</keyword>
<keyword evidence="6" id="KW-0375">Hydrogen ion transport</keyword>
<keyword evidence="8" id="KW-0406">Ion transport</keyword>
<evidence type="ECO:0000256" key="11">
    <source>
        <dbReference type="RuleBase" id="RU004450"/>
    </source>
</evidence>
<evidence type="ECO:0000256" key="3">
    <source>
        <dbReference type="ARBA" id="ARBA00022448"/>
    </source>
</evidence>
<dbReference type="CDD" id="cd00310">
    <property type="entry name" value="ATP-synt_Fo_a_6"/>
    <property type="match status" value="1"/>
</dbReference>
<dbReference type="InterPro" id="IPR023011">
    <property type="entry name" value="ATP_synth_F0_asu_AS"/>
</dbReference>
<feature type="transmembrane region" description="Helical" evidence="12">
    <location>
        <begin position="20"/>
        <end position="38"/>
    </location>
</feature>
<dbReference type="PANTHER" id="PTHR11410">
    <property type="entry name" value="ATP SYNTHASE SUBUNIT A"/>
    <property type="match status" value="1"/>
</dbReference>
<dbReference type="GeneID" id="84358279"/>
<dbReference type="EMBL" id="OR038162">
    <property type="protein sequence ID" value="WKY95847.1"/>
    <property type="molecule type" value="Genomic_DNA"/>
</dbReference>
<keyword evidence="9 12" id="KW-0472">Membrane</keyword>
<dbReference type="CTD" id="4508"/>
<keyword evidence="10" id="KW-0066">ATP synthesis</keyword>
<dbReference type="GO" id="GO:0046933">
    <property type="term" value="F:proton-transporting ATP synthase activity, rotational mechanism"/>
    <property type="evidence" value="ECO:0007669"/>
    <property type="project" value="TreeGrafter"/>
</dbReference>
<dbReference type="SUPFAM" id="SSF81336">
    <property type="entry name" value="F1F0 ATP synthase subunit A"/>
    <property type="match status" value="1"/>
</dbReference>
<evidence type="ECO:0000256" key="9">
    <source>
        <dbReference type="ARBA" id="ARBA00023136"/>
    </source>
</evidence>
<dbReference type="InterPro" id="IPR045083">
    <property type="entry name" value="ATP_synth_F0_asu_bact/mt"/>
</dbReference>
<evidence type="ECO:0000313" key="13">
    <source>
        <dbReference type="EMBL" id="WKY95847.1"/>
    </source>
</evidence>
<feature type="transmembrane region" description="Helical" evidence="12">
    <location>
        <begin position="171"/>
        <end position="191"/>
    </location>
</feature>
<reference evidence="13" key="1">
    <citation type="submission" date="2023-05" db="EMBL/GenBank/DDBJ databases">
        <authorList>
            <person name="Liu H."/>
            <person name="Xu W."/>
            <person name="Zhang W."/>
        </authorList>
    </citation>
    <scope>NUCLEOTIDE SEQUENCE</scope>
</reference>
<dbReference type="PROSITE" id="PS00449">
    <property type="entry name" value="ATPASE_A"/>
    <property type="match status" value="1"/>
</dbReference>
<organism evidence="13">
    <name type="scientific">Spirobolus grahami</name>
    <dbReference type="NCBI Taxonomy" id="3065235"/>
    <lineage>
        <taxon>Eukaryota</taxon>
        <taxon>Metazoa</taxon>
        <taxon>Ecdysozoa</taxon>
        <taxon>Arthropoda</taxon>
        <taxon>Myriapoda</taxon>
        <taxon>Diplopoda</taxon>
        <taxon>Helminthomorpha</taxon>
        <taxon>Spirobolidae</taxon>
        <taxon>Spirobolus</taxon>
    </lineage>
</organism>
<evidence type="ECO:0000256" key="6">
    <source>
        <dbReference type="ARBA" id="ARBA00022781"/>
    </source>
</evidence>
<keyword evidence="7 12" id="KW-1133">Transmembrane helix</keyword>
<feature type="transmembrane region" description="Helical" evidence="12">
    <location>
        <begin position="203"/>
        <end position="221"/>
    </location>
</feature>
<dbReference type="PANTHER" id="PTHR11410:SF0">
    <property type="entry name" value="ATP SYNTHASE SUBUNIT A"/>
    <property type="match status" value="1"/>
</dbReference>
<comment type="similarity">
    <text evidence="2">Belongs to the ATPase A chain family.</text>
</comment>
<dbReference type="InterPro" id="IPR000568">
    <property type="entry name" value="ATP_synth_F0_asu"/>
</dbReference>